<accession>A0A7D9EEF9</accession>
<comment type="caution">
    <text evidence="2">The sequence shown here is derived from an EMBL/GenBank/DDBJ whole genome shotgun (WGS) entry which is preliminary data.</text>
</comment>
<dbReference type="OrthoDB" id="5982854at2759"/>
<evidence type="ECO:0000313" key="2">
    <source>
        <dbReference type="EMBL" id="CAB4008165.1"/>
    </source>
</evidence>
<gene>
    <name evidence="2" type="ORF">PACLA_8A039540</name>
</gene>
<feature type="non-terminal residue" evidence="2">
    <location>
        <position position="1"/>
    </location>
</feature>
<dbReference type="PANTHER" id="PTHR37984">
    <property type="entry name" value="PROTEIN CBG26694"/>
    <property type="match status" value="1"/>
</dbReference>
<proteinExistence type="predicted"/>
<dbReference type="InterPro" id="IPR050951">
    <property type="entry name" value="Retrovirus_Pol_polyprotein"/>
</dbReference>
<dbReference type="PANTHER" id="PTHR37984:SF8">
    <property type="entry name" value="CCHC-TYPE DOMAIN-CONTAINING PROTEIN"/>
    <property type="match status" value="1"/>
</dbReference>
<dbReference type="Proteomes" id="UP001152795">
    <property type="component" value="Unassembled WGS sequence"/>
</dbReference>
<dbReference type="AlphaFoldDB" id="A0A7D9EEF9"/>
<reference evidence="2" key="1">
    <citation type="submission" date="2020-04" db="EMBL/GenBank/DDBJ databases">
        <authorList>
            <person name="Alioto T."/>
            <person name="Alioto T."/>
            <person name="Gomez Garrido J."/>
        </authorList>
    </citation>
    <scope>NUCLEOTIDE SEQUENCE</scope>
    <source>
        <strain evidence="2">A484AB</strain>
    </source>
</reference>
<feature type="compositionally biased region" description="Basic and acidic residues" evidence="1">
    <location>
        <begin position="272"/>
        <end position="296"/>
    </location>
</feature>
<dbReference type="InterPro" id="IPR043502">
    <property type="entry name" value="DNA/RNA_pol_sf"/>
</dbReference>
<dbReference type="InterPro" id="IPR000477">
    <property type="entry name" value="RT_dom"/>
</dbReference>
<feature type="compositionally biased region" description="Polar residues" evidence="1">
    <location>
        <begin position="219"/>
        <end position="231"/>
    </location>
</feature>
<dbReference type="Pfam" id="PF00078">
    <property type="entry name" value="RVT_1"/>
    <property type="match status" value="1"/>
</dbReference>
<dbReference type="InterPro" id="IPR043128">
    <property type="entry name" value="Rev_trsase/Diguanyl_cyclase"/>
</dbReference>
<protein>
    <submittedName>
        <fullName evidence="2">Uncharacterized protein</fullName>
    </submittedName>
</protein>
<evidence type="ECO:0000256" key="1">
    <source>
        <dbReference type="SAM" id="MobiDB-lite"/>
    </source>
</evidence>
<feature type="compositionally biased region" description="Polar residues" evidence="1">
    <location>
        <begin position="190"/>
        <end position="205"/>
    </location>
</feature>
<dbReference type="Gene3D" id="3.30.70.270">
    <property type="match status" value="1"/>
</dbReference>
<keyword evidence="3" id="KW-1185">Reference proteome</keyword>
<feature type="region of interest" description="Disordered" evidence="1">
    <location>
        <begin position="144"/>
        <end position="170"/>
    </location>
</feature>
<dbReference type="Gene3D" id="3.10.10.10">
    <property type="entry name" value="HIV Type 1 Reverse Transcriptase, subunit A, domain 1"/>
    <property type="match status" value="1"/>
</dbReference>
<dbReference type="SUPFAM" id="SSF56672">
    <property type="entry name" value="DNA/RNA polymerases"/>
    <property type="match status" value="1"/>
</dbReference>
<sequence length="296" mass="33922">VDLASAFWHLELDEESSKLTTFSTLYGRFRWLRLPFGLNVSSEIFQIRLNQELLGLEGVRCIAYDILVYGTNEKDHDQNFERLLERCKEKSIKLTKDKLEFKCKEVAGDEKASLLTAIRLIQSDDINVRSNNNESQVWTRIESKTQLGKTKNQTPSRRINQASNQILEPNQYASLAVDESNENKDMDHNVTPSSTHIENSTNSGRRIQHQKEKQRYSVEPTQQHNASSSKSTEGLIAILGDSMLKKLSPSRLRRSTGKKIIVKTFPGATTSDMKHYIKPTLEKNRSPTSRDPRWNK</sequence>
<dbReference type="Gene3D" id="3.40.50.12690">
    <property type="match status" value="1"/>
</dbReference>
<feature type="region of interest" description="Disordered" evidence="1">
    <location>
        <begin position="183"/>
        <end position="231"/>
    </location>
</feature>
<dbReference type="EMBL" id="CACRXK020006041">
    <property type="protein sequence ID" value="CAB4008165.1"/>
    <property type="molecule type" value="Genomic_DNA"/>
</dbReference>
<dbReference type="CDD" id="cd01647">
    <property type="entry name" value="RT_LTR"/>
    <property type="match status" value="1"/>
</dbReference>
<feature type="region of interest" description="Disordered" evidence="1">
    <location>
        <begin position="268"/>
        <end position="296"/>
    </location>
</feature>
<name>A0A7D9EEF9_PARCT</name>
<organism evidence="2 3">
    <name type="scientific">Paramuricea clavata</name>
    <name type="common">Red gorgonian</name>
    <name type="synonym">Violescent sea-whip</name>
    <dbReference type="NCBI Taxonomy" id="317549"/>
    <lineage>
        <taxon>Eukaryota</taxon>
        <taxon>Metazoa</taxon>
        <taxon>Cnidaria</taxon>
        <taxon>Anthozoa</taxon>
        <taxon>Octocorallia</taxon>
        <taxon>Malacalcyonacea</taxon>
        <taxon>Plexauridae</taxon>
        <taxon>Paramuricea</taxon>
    </lineage>
</organism>
<evidence type="ECO:0000313" key="3">
    <source>
        <dbReference type="Proteomes" id="UP001152795"/>
    </source>
</evidence>